<dbReference type="PANTHER" id="PTHR46862:SF2">
    <property type="entry name" value="OS02G0611400 PROTEIN"/>
    <property type="match status" value="1"/>
</dbReference>
<dbReference type="PANTHER" id="PTHR46862">
    <property type="entry name" value="OS07G0661900 PROTEIN"/>
    <property type="match status" value="1"/>
</dbReference>
<keyword evidence="1" id="KW-0677">Repeat</keyword>
<evidence type="ECO:0000256" key="1">
    <source>
        <dbReference type="ARBA" id="ARBA00022737"/>
    </source>
</evidence>
<name>A0A2G2VAF8_CAPBA</name>
<feature type="repeat" description="PPR" evidence="2">
    <location>
        <begin position="453"/>
        <end position="487"/>
    </location>
</feature>
<dbReference type="STRING" id="33114.A0A2G2VAF8"/>
<dbReference type="Proteomes" id="UP000224567">
    <property type="component" value="Unassembled WGS sequence"/>
</dbReference>
<dbReference type="EMBL" id="MLFT02000062">
    <property type="protein sequence ID" value="PHT29967.1"/>
    <property type="molecule type" value="Genomic_DNA"/>
</dbReference>
<dbReference type="OrthoDB" id="185373at2759"/>
<dbReference type="NCBIfam" id="TIGR00756">
    <property type="entry name" value="PPR"/>
    <property type="match status" value="4"/>
</dbReference>
<sequence>MKQLISKQTIDKLSKLKSSSRILLVCRPSLSKAPIATTPSLPNWTKCCRFLHTQNTTAAAGKIESSSSSWVGGKTLSAEMLSDQSETDDNDDDTMNEFLSRFVWIMRGKLMEVYPDFDKKTIDGMLLVIVGKVVSELENQGGGLDQIVEGGSAASGDGDGDFSEDLWKTVWEVSNVVLEDMEKAKRKEKMKSFLQAEEVKEMCRFAGEVGIRGEMLREYRFKWAREKMEETEFYHRLERRFKEEEEQKEDENGIGVAVEQRDEEESKVVSLPKRRGKINYKIYGLDLSDSKWSQVADKIHEAEKIMWPQEPKQIDGKCKIVTDKILSSQEEDDLSPLIAEWVQLLQPSRLDWINLLDRLKERNATLYLKIAEHILGEESFQTNKRDYSKLIDAHARDNRPEDAERIIKKMSENGIVPDILTSTTMLHMYSKAGDLDQAKAAFESLRTQGFLPEVGVYNSMILAYVNAGNPKLGESLIREMEARDITPSKEIFMALLRSYVQHGDVTGAQRIANTMMLFRFQHTLESCTLLVEAYGKAGDPDHARGWFDSVINLGLKPDDRCTASMIAAYEKKNLLDDALDLLLKLEKDGFEPGVATYSVLMDWMGNMQLIDEAEQVLGKIAEQGEAPPFKVHISLCDMYARANDEKKALQALGILEAKQEQLGPEEFERIIQALIAGGFVQDALKFRGLMEARRFAVSEKLKVELQASQTFLRRRPSVR</sequence>
<protein>
    <submittedName>
        <fullName evidence="3">Pentatricopeptide repeat-containing protein</fullName>
    </submittedName>
</protein>
<accession>A0A2G2VAF8</accession>
<reference evidence="4" key="2">
    <citation type="journal article" date="2017" name="J. Anim. Genet.">
        <title>Multiple reference genome sequences of hot pepper reveal the massive evolution of plant disease resistance genes by retroduplication.</title>
        <authorList>
            <person name="Kim S."/>
            <person name="Park J."/>
            <person name="Yeom S.-I."/>
            <person name="Kim Y.-M."/>
            <person name="Seo E."/>
            <person name="Kim K.-T."/>
            <person name="Kim M.-S."/>
            <person name="Lee J.M."/>
            <person name="Cheong K."/>
            <person name="Shin H.-S."/>
            <person name="Kim S.-B."/>
            <person name="Han K."/>
            <person name="Lee J."/>
            <person name="Park M."/>
            <person name="Lee H.-A."/>
            <person name="Lee H.-Y."/>
            <person name="Lee Y."/>
            <person name="Oh S."/>
            <person name="Lee J.H."/>
            <person name="Choi E."/>
            <person name="Choi E."/>
            <person name="Lee S.E."/>
            <person name="Jeon J."/>
            <person name="Kim H."/>
            <person name="Choi G."/>
            <person name="Song H."/>
            <person name="Lee J."/>
            <person name="Lee S.-C."/>
            <person name="Kwon J.-K."/>
            <person name="Lee H.-Y."/>
            <person name="Koo N."/>
            <person name="Hong Y."/>
            <person name="Kim R.W."/>
            <person name="Kang W.-H."/>
            <person name="Huh J.H."/>
            <person name="Kang B.-C."/>
            <person name="Yang T.-J."/>
            <person name="Lee Y.-H."/>
            <person name="Bennetzen J.L."/>
            <person name="Choi D."/>
        </authorList>
    </citation>
    <scope>NUCLEOTIDE SEQUENCE [LARGE SCALE GENOMIC DNA]</scope>
    <source>
        <strain evidence="4">cv. PBC81</strain>
    </source>
</reference>
<dbReference type="Pfam" id="PF13812">
    <property type="entry name" value="PPR_3"/>
    <property type="match status" value="2"/>
</dbReference>
<feature type="repeat" description="PPR" evidence="2">
    <location>
        <begin position="523"/>
        <end position="557"/>
    </location>
</feature>
<dbReference type="AlphaFoldDB" id="A0A2G2VAF8"/>
<comment type="caution">
    <text evidence="3">The sequence shown here is derived from an EMBL/GenBank/DDBJ whole genome shotgun (WGS) entry which is preliminary data.</text>
</comment>
<reference evidence="3 4" key="1">
    <citation type="journal article" date="2017" name="Genome Biol.">
        <title>New reference genome sequences of hot pepper reveal the massive evolution of plant disease-resistance genes by retroduplication.</title>
        <authorList>
            <person name="Kim S."/>
            <person name="Park J."/>
            <person name="Yeom S.I."/>
            <person name="Kim Y.M."/>
            <person name="Seo E."/>
            <person name="Kim K.T."/>
            <person name="Kim M.S."/>
            <person name="Lee J.M."/>
            <person name="Cheong K."/>
            <person name="Shin H.S."/>
            <person name="Kim S.B."/>
            <person name="Han K."/>
            <person name="Lee J."/>
            <person name="Park M."/>
            <person name="Lee H.A."/>
            <person name="Lee H.Y."/>
            <person name="Lee Y."/>
            <person name="Oh S."/>
            <person name="Lee J.H."/>
            <person name="Choi E."/>
            <person name="Choi E."/>
            <person name="Lee S.E."/>
            <person name="Jeon J."/>
            <person name="Kim H."/>
            <person name="Choi G."/>
            <person name="Song H."/>
            <person name="Lee J."/>
            <person name="Lee S.C."/>
            <person name="Kwon J.K."/>
            <person name="Lee H.Y."/>
            <person name="Koo N."/>
            <person name="Hong Y."/>
            <person name="Kim R.W."/>
            <person name="Kang W.H."/>
            <person name="Huh J.H."/>
            <person name="Kang B.C."/>
            <person name="Yang T.J."/>
            <person name="Lee Y.H."/>
            <person name="Bennetzen J.L."/>
            <person name="Choi D."/>
        </authorList>
    </citation>
    <scope>NUCLEOTIDE SEQUENCE [LARGE SCALE GENOMIC DNA]</scope>
    <source>
        <strain evidence="4">cv. PBC81</strain>
    </source>
</reference>
<organism evidence="3 4">
    <name type="scientific">Capsicum baccatum</name>
    <name type="common">Peruvian pepper</name>
    <dbReference type="NCBI Taxonomy" id="33114"/>
    <lineage>
        <taxon>Eukaryota</taxon>
        <taxon>Viridiplantae</taxon>
        <taxon>Streptophyta</taxon>
        <taxon>Embryophyta</taxon>
        <taxon>Tracheophyta</taxon>
        <taxon>Spermatophyta</taxon>
        <taxon>Magnoliopsida</taxon>
        <taxon>eudicotyledons</taxon>
        <taxon>Gunneridae</taxon>
        <taxon>Pentapetalae</taxon>
        <taxon>asterids</taxon>
        <taxon>lamiids</taxon>
        <taxon>Solanales</taxon>
        <taxon>Solanaceae</taxon>
        <taxon>Solanoideae</taxon>
        <taxon>Capsiceae</taxon>
        <taxon>Capsicum</taxon>
    </lineage>
</organism>
<feature type="repeat" description="PPR" evidence="2">
    <location>
        <begin position="558"/>
        <end position="592"/>
    </location>
</feature>
<keyword evidence="4" id="KW-1185">Reference proteome</keyword>
<gene>
    <name evidence="3" type="ORF">CQW23_30466</name>
</gene>
<evidence type="ECO:0000256" key="2">
    <source>
        <dbReference type="PROSITE-ProRule" id="PRU00708"/>
    </source>
</evidence>
<dbReference type="PROSITE" id="PS51375">
    <property type="entry name" value="PPR"/>
    <property type="match status" value="5"/>
</dbReference>
<evidence type="ECO:0000313" key="4">
    <source>
        <dbReference type="Proteomes" id="UP000224567"/>
    </source>
</evidence>
<feature type="repeat" description="PPR" evidence="2">
    <location>
        <begin position="418"/>
        <end position="452"/>
    </location>
</feature>
<dbReference type="InterPro" id="IPR011990">
    <property type="entry name" value="TPR-like_helical_dom_sf"/>
</dbReference>
<dbReference type="InterPro" id="IPR002885">
    <property type="entry name" value="PPR_rpt"/>
</dbReference>
<feature type="repeat" description="PPR" evidence="2">
    <location>
        <begin position="383"/>
        <end position="417"/>
    </location>
</feature>
<evidence type="ECO:0000313" key="3">
    <source>
        <dbReference type="EMBL" id="PHT29967.1"/>
    </source>
</evidence>
<dbReference type="Gene3D" id="1.25.40.10">
    <property type="entry name" value="Tetratricopeptide repeat domain"/>
    <property type="match status" value="2"/>
</dbReference>
<proteinExistence type="predicted"/>